<comment type="caution">
    <text evidence="1">The sequence shown here is derived from an EMBL/GenBank/DDBJ whole genome shotgun (WGS) entry which is preliminary data.</text>
</comment>
<sequence>MYSSTKKYIRALQVDDLLYRTVIVDAENHFDWFSSASEGSDLKITDEFRVRAVERYGDSTWLRFSTMDGMRGGAGEIERFLVLAAKPDAAP</sequence>
<dbReference type="EMBL" id="QFQB01000119">
    <property type="protein sequence ID" value="PZQ43948.1"/>
    <property type="molecule type" value="Genomic_DNA"/>
</dbReference>
<name>A0A2W5MU88_9BACT</name>
<protein>
    <submittedName>
        <fullName evidence="1">Uncharacterized protein</fullName>
    </submittedName>
</protein>
<dbReference type="AlphaFoldDB" id="A0A2W5MU88"/>
<gene>
    <name evidence="1" type="ORF">DI551_11105</name>
</gene>
<proteinExistence type="predicted"/>
<evidence type="ECO:0000313" key="1">
    <source>
        <dbReference type="EMBL" id="PZQ43948.1"/>
    </source>
</evidence>
<organism evidence="1 2">
    <name type="scientific">Micavibrio aeruginosavorus</name>
    <dbReference type="NCBI Taxonomy" id="349221"/>
    <lineage>
        <taxon>Bacteria</taxon>
        <taxon>Pseudomonadati</taxon>
        <taxon>Bdellovibrionota</taxon>
        <taxon>Bdellovibrionia</taxon>
        <taxon>Bdellovibrionales</taxon>
        <taxon>Pseudobdellovibrionaceae</taxon>
        <taxon>Micavibrio</taxon>
    </lineage>
</organism>
<evidence type="ECO:0000313" key="2">
    <source>
        <dbReference type="Proteomes" id="UP000249417"/>
    </source>
</evidence>
<reference evidence="1 2" key="1">
    <citation type="submission" date="2017-08" db="EMBL/GenBank/DDBJ databases">
        <title>Infants hospitalized years apart are colonized by the same room-sourced microbial strains.</title>
        <authorList>
            <person name="Brooks B."/>
            <person name="Olm M.R."/>
            <person name="Firek B.A."/>
            <person name="Baker R."/>
            <person name="Thomas B.C."/>
            <person name="Morowitz M.J."/>
            <person name="Banfield J.F."/>
        </authorList>
    </citation>
    <scope>NUCLEOTIDE SEQUENCE [LARGE SCALE GENOMIC DNA]</scope>
    <source>
        <strain evidence="1">S2_005_002_R2_29</strain>
    </source>
</reference>
<dbReference type="Proteomes" id="UP000249417">
    <property type="component" value="Unassembled WGS sequence"/>
</dbReference>
<accession>A0A2W5MU88</accession>